<feature type="region of interest" description="Disordered" evidence="1">
    <location>
        <begin position="1"/>
        <end position="51"/>
    </location>
</feature>
<reference evidence="2 3" key="1">
    <citation type="submission" date="2020-02" db="EMBL/GenBank/DDBJ databases">
        <authorList>
            <person name="Ma Q."/>
            <person name="Huang Y."/>
            <person name="Song X."/>
            <person name="Pei D."/>
        </authorList>
    </citation>
    <scope>NUCLEOTIDE SEQUENCE [LARGE SCALE GENOMIC DNA]</scope>
    <source>
        <strain evidence="2">Sxm20200214</strain>
        <tissue evidence="2">Leaf</tissue>
    </source>
</reference>
<evidence type="ECO:0000313" key="2">
    <source>
        <dbReference type="EMBL" id="KAG2281253.1"/>
    </source>
</evidence>
<dbReference type="Proteomes" id="UP000886595">
    <property type="component" value="Unassembled WGS sequence"/>
</dbReference>
<name>A0A8X7R7B6_BRACI</name>
<protein>
    <submittedName>
        <fullName evidence="2">Uncharacterized protein</fullName>
    </submittedName>
</protein>
<dbReference type="EMBL" id="JAAMPC010000011">
    <property type="protein sequence ID" value="KAG2281253.1"/>
    <property type="molecule type" value="Genomic_DNA"/>
</dbReference>
<organism evidence="2 3">
    <name type="scientific">Brassica carinata</name>
    <name type="common">Ethiopian mustard</name>
    <name type="synonym">Abyssinian cabbage</name>
    <dbReference type="NCBI Taxonomy" id="52824"/>
    <lineage>
        <taxon>Eukaryota</taxon>
        <taxon>Viridiplantae</taxon>
        <taxon>Streptophyta</taxon>
        <taxon>Embryophyta</taxon>
        <taxon>Tracheophyta</taxon>
        <taxon>Spermatophyta</taxon>
        <taxon>Magnoliopsida</taxon>
        <taxon>eudicotyledons</taxon>
        <taxon>Gunneridae</taxon>
        <taxon>Pentapetalae</taxon>
        <taxon>rosids</taxon>
        <taxon>malvids</taxon>
        <taxon>Brassicales</taxon>
        <taxon>Brassicaceae</taxon>
        <taxon>Brassiceae</taxon>
        <taxon>Brassica</taxon>
    </lineage>
</organism>
<evidence type="ECO:0000313" key="3">
    <source>
        <dbReference type="Proteomes" id="UP000886595"/>
    </source>
</evidence>
<accession>A0A8X7R7B6</accession>
<keyword evidence="3" id="KW-1185">Reference proteome</keyword>
<gene>
    <name evidence="2" type="ORF">Bca52824_052473</name>
</gene>
<comment type="caution">
    <text evidence="2">The sequence shown here is derived from an EMBL/GenBank/DDBJ whole genome shotgun (WGS) entry which is preliminary data.</text>
</comment>
<proteinExistence type="predicted"/>
<dbReference type="AlphaFoldDB" id="A0A8X7R7B6"/>
<sequence>MFIPGENLKGRGVRRSLSDMVDENDRAEDRGDDSKDTKSDHQRETSDDQIHRCLNAYYPHQL</sequence>
<evidence type="ECO:0000256" key="1">
    <source>
        <dbReference type="SAM" id="MobiDB-lite"/>
    </source>
</evidence>
<feature type="compositionally biased region" description="Basic and acidic residues" evidence="1">
    <location>
        <begin position="23"/>
        <end position="51"/>
    </location>
</feature>